<feature type="binding site" evidence="8">
    <location>
        <begin position="61"/>
        <end position="63"/>
    </location>
    <ligand>
        <name>GTP</name>
        <dbReference type="ChEBI" id="CHEBI:37565"/>
    </ligand>
</feature>
<evidence type="ECO:0000256" key="1">
    <source>
        <dbReference type="ARBA" id="ARBA00011738"/>
    </source>
</evidence>
<feature type="binding site" evidence="8">
    <location>
        <position position="61"/>
    </location>
    <ligand>
        <name>Mg(2+)</name>
        <dbReference type="ChEBI" id="CHEBI:18420"/>
    </ligand>
</feature>
<dbReference type="InterPro" id="IPR001114">
    <property type="entry name" value="Adenylosuccinate_synthetase"/>
</dbReference>
<comment type="function">
    <text evidence="8">Plays an important role in the de novo pathway of purine nucleotide biosynthesis. Catalyzes the first committed step in the biosynthesis of AMP from IMP.</text>
</comment>
<accession>A0A2V3HQ34</accession>
<dbReference type="InterPro" id="IPR018220">
    <property type="entry name" value="Adenylosuccin_syn_GTP-bd"/>
</dbReference>
<evidence type="ECO:0000256" key="4">
    <source>
        <dbReference type="ARBA" id="ARBA00022741"/>
    </source>
</evidence>
<keyword evidence="5 8" id="KW-0658">Purine biosynthesis</keyword>
<reference evidence="10 11" key="1">
    <citation type="journal article" date="2015" name="Nat. Commun.">
        <title>Genomic and transcriptomic evidence for scavenging of diverse organic compounds by widespread deep-sea archaea.</title>
        <authorList>
            <person name="Li M."/>
            <person name="Baker B.J."/>
            <person name="Anantharaman K."/>
            <person name="Jain S."/>
            <person name="Breier J.A."/>
            <person name="Dick G.J."/>
        </authorList>
    </citation>
    <scope>NUCLEOTIDE SEQUENCE [LARGE SCALE GENOMIC DNA]</scope>
    <source>
        <strain evidence="10">Cayman_51_deep</strain>
    </source>
</reference>
<comment type="caution">
    <text evidence="10">The sequence shown here is derived from an EMBL/GenBank/DDBJ whole genome shotgun (WGS) entry which is preliminary data.</text>
</comment>
<dbReference type="SMART" id="SM00788">
    <property type="entry name" value="Adenylsucc_synt"/>
    <property type="match status" value="1"/>
</dbReference>
<dbReference type="PANTHER" id="PTHR11846">
    <property type="entry name" value="ADENYLOSUCCINATE SYNTHETASE"/>
    <property type="match status" value="1"/>
</dbReference>
<dbReference type="CDD" id="cd03108">
    <property type="entry name" value="AdSS"/>
    <property type="match status" value="1"/>
</dbReference>
<proteinExistence type="inferred from homology"/>
<keyword evidence="3 8" id="KW-0479">Metal-binding</keyword>
<feature type="binding site" description="in other chain" evidence="8">
    <location>
        <begin position="34"/>
        <end position="37"/>
    </location>
    <ligand>
        <name>IMP</name>
        <dbReference type="ChEBI" id="CHEBI:58053"/>
        <note>ligand shared between dimeric partners</note>
    </ligand>
</feature>
<dbReference type="Gene3D" id="3.40.440.10">
    <property type="entry name" value="Adenylosuccinate Synthetase, subunit A, domain 1"/>
    <property type="match status" value="1"/>
</dbReference>
<dbReference type="GO" id="GO:0004019">
    <property type="term" value="F:adenylosuccinate synthase activity"/>
    <property type="evidence" value="ECO:0007669"/>
    <property type="project" value="UniProtKB-UniRule"/>
</dbReference>
<comment type="cofactor">
    <cofactor evidence="8">
        <name>Mg(2+)</name>
        <dbReference type="ChEBI" id="CHEBI:18420"/>
    </cofactor>
    <text evidence="8">Binds 1 Mg(2+) ion per subunit.</text>
</comment>
<dbReference type="InterPro" id="IPR042111">
    <property type="entry name" value="Adenylosuccinate_synth_dom3"/>
</dbReference>
<evidence type="ECO:0000256" key="3">
    <source>
        <dbReference type="ARBA" id="ARBA00022723"/>
    </source>
</evidence>
<dbReference type="PROSITE" id="PS01266">
    <property type="entry name" value="ADENYLOSUCCIN_SYN_1"/>
    <property type="match status" value="1"/>
</dbReference>
<protein>
    <recommendedName>
        <fullName evidence="8 9">Adenylosuccinate synthetase</fullName>
        <shortName evidence="8">AMPSase</shortName>
        <shortName evidence="8">AdSS</shortName>
        <ecNumber evidence="8 9">6.3.4.4</ecNumber>
    </recommendedName>
    <alternativeName>
        <fullName evidence="8">IMP--aspartate ligase</fullName>
    </alternativeName>
</protein>
<evidence type="ECO:0000256" key="9">
    <source>
        <dbReference type="RuleBase" id="RU000520"/>
    </source>
</evidence>
<dbReference type="Gene3D" id="3.90.170.10">
    <property type="entry name" value="Adenylosuccinate Synthetase, subunit A, domain 3"/>
    <property type="match status" value="1"/>
</dbReference>
<comment type="subunit">
    <text evidence="1 8">Homodimer.</text>
</comment>
<evidence type="ECO:0000313" key="10">
    <source>
        <dbReference type="EMBL" id="PXF21268.1"/>
    </source>
</evidence>
<dbReference type="FunFam" id="3.90.170.10:FF:000001">
    <property type="entry name" value="Adenylosuccinate synthetase"/>
    <property type="match status" value="1"/>
</dbReference>
<dbReference type="InterPro" id="IPR027417">
    <property type="entry name" value="P-loop_NTPase"/>
</dbReference>
<feature type="active site" description="Proton donor" evidence="8">
    <location>
        <position position="62"/>
    </location>
</feature>
<sequence length="469" mass="50613">MENRIASSQSIHPLSILPEATVPASVVLGAQWGDEGKGKAIDQLASHSTWAVRFQGGSNAGHTIVLGETTLKLHQIPSGVSYEHCNLVLGDGMVIDPWVLEEELDTWHALTGERPEGKRLFISERASIILPFHRLYDGADKLVGTTGRGIGPTYRDRIERVGIRFADLANIVDDAEAVQAASERMSKQLATVGVEQSIEPDALQADLQWILNRFSEAIKPTGLMVDLALRNGERVLLEGAQGAMLDIDHGTYPFVTSSVTSRANATHGAGIHPGHVDQCFGISKAYTTRVGNGPFPSELSLDEGPGMHMAQIGNEYGTTTGRPRRTGWLDMVALRESNRINGYTGLVITKLDVLGGLDELKICVGYEMDGRTLHVMPTTSEDLARCSPIYETHPGFPALSDEEWVAMADRASSEGTGFDAMPDVIREYIARIEHLAGVPVVSIGVGPDRRASIAKTGGPFDLPSVEATF</sequence>
<keyword evidence="4 8" id="KW-0547">Nucleotide-binding</keyword>
<feature type="binding site" evidence="8">
    <location>
        <begin position="350"/>
        <end position="352"/>
    </location>
    <ligand>
        <name>GTP</name>
        <dbReference type="ChEBI" id="CHEBI:37565"/>
    </ligand>
</feature>
<feature type="binding site" description="in other chain" evidence="8">
    <location>
        <position position="322"/>
    </location>
    <ligand>
        <name>IMP</name>
        <dbReference type="ChEBI" id="CHEBI:58053"/>
        <note>ligand shared between dimeric partners</note>
    </ligand>
</feature>
<comment type="pathway">
    <text evidence="8 9">Purine metabolism; AMP biosynthesis via de novo pathway; AMP from IMP: step 1/2.</text>
</comment>
<keyword evidence="8" id="KW-0963">Cytoplasm</keyword>
<dbReference type="SUPFAM" id="SSF52540">
    <property type="entry name" value="P-loop containing nucleoside triphosphate hydrolases"/>
    <property type="match status" value="1"/>
</dbReference>
<dbReference type="GO" id="GO:0046040">
    <property type="term" value="P:IMP metabolic process"/>
    <property type="evidence" value="ECO:0007669"/>
    <property type="project" value="TreeGrafter"/>
</dbReference>
<dbReference type="NCBIfam" id="TIGR00184">
    <property type="entry name" value="purA"/>
    <property type="match status" value="1"/>
</dbReference>
<dbReference type="InterPro" id="IPR042109">
    <property type="entry name" value="Adenylosuccinate_synth_dom1"/>
</dbReference>
<feature type="binding site" description="in other chain" evidence="8">
    <location>
        <position position="146"/>
    </location>
    <ligand>
        <name>IMP</name>
        <dbReference type="ChEBI" id="CHEBI:58053"/>
        <note>ligand shared between dimeric partners</note>
    </ligand>
</feature>
<feature type="binding site" description="in other chain" evidence="8">
    <location>
        <begin position="59"/>
        <end position="62"/>
    </location>
    <ligand>
        <name>IMP</name>
        <dbReference type="ChEBI" id="CHEBI:58053"/>
        <note>ligand shared between dimeric partners</note>
    </ligand>
</feature>
<dbReference type="EMBL" id="PSPG01000010">
    <property type="protein sequence ID" value="PXF21268.1"/>
    <property type="molecule type" value="Genomic_DNA"/>
</dbReference>
<comment type="subcellular location">
    <subcellularLocation>
        <location evidence="8">Cytoplasm</location>
    </subcellularLocation>
</comment>
<evidence type="ECO:0000256" key="8">
    <source>
        <dbReference type="HAMAP-Rule" id="MF_00011"/>
    </source>
</evidence>
<dbReference type="HAMAP" id="MF_00011">
    <property type="entry name" value="Adenylosucc_synth"/>
    <property type="match status" value="1"/>
</dbReference>
<dbReference type="PANTHER" id="PTHR11846:SF0">
    <property type="entry name" value="ADENYLOSUCCINATE SYNTHETASE"/>
    <property type="match status" value="1"/>
</dbReference>
<dbReference type="GO" id="GO:0005525">
    <property type="term" value="F:GTP binding"/>
    <property type="evidence" value="ECO:0007669"/>
    <property type="project" value="UniProtKB-UniRule"/>
</dbReference>
<dbReference type="GO" id="GO:0044208">
    <property type="term" value="P:'de novo' AMP biosynthetic process"/>
    <property type="evidence" value="ECO:0007669"/>
    <property type="project" value="UniProtKB-UniRule"/>
</dbReference>
<feature type="active site" description="Proton acceptor" evidence="8">
    <location>
        <position position="34"/>
    </location>
</feature>
<feature type="binding site" evidence="8">
    <location>
        <position position="324"/>
    </location>
    <ligand>
        <name>GTP</name>
        <dbReference type="ChEBI" id="CHEBI:37565"/>
    </ligand>
</feature>
<dbReference type="Pfam" id="PF00709">
    <property type="entry name" value="Adenylsucc_synt"/>
    <property type="match status" value="1"/>
</dbReference>
<keyword evidence="6 8" id="KW-0460">Magnesium</keyword>
<evidence type="ECO:0000313" key="11">
    <source>
        <dbReference type="Proteomes" id="UP000248161"/>
    </source>
</evidence>
<dbReference type="NCBIfam" id="NF002223">
    <property type="entry name" value="PRK01117.1"/>
    <property type="match status" value="1"/>
</dbReference>
<feature type="binding site" evidence="8">
    <location>
        <position position="34"/>
    </location>
    <ligand>
        <name>Mg(2+)</name>
        <dbReference type="ChEBI" id="CHEBI:18420"/>
    </ligand>
</feature>
<keyword evidence="2 8" id="KW-0436">Ligase</keyword>
<feature type="binding site" evidence="8">
    <location>
        <begin position="318"/>
        <end position="324"/>
    </location>
    <ligand>
        <name>substrate</name>
    </ligand>
</feature>
<keyword evidence="7 8" id="KW-0342">GTP-binding</keyword>
<comment type="catalytic activity">
    <reaction evidence="8 9">
        <text>IMP + L-aspartate + GTP = N(6)-(1,2-dicarboxyethyl)-AMP + GDP + phosphate + 2 H(+)</text>
        <dbReference type="Rhea" id="RHEA:15753"/>
        <dbReference type="ChEBI" id="CHEBI:15378"/>
        <dbReference type="ChEBI" id="CHEBI:29991"/>
        <dbReference type="ChEBI" id="CHEBI:37565"/>
        <dbReference type="ChEBI" id="CHEBI:43474"/>
        <dbReference type="ChEBI" id="CHEBI:57567"/>
        <dbReference type="ChEBI" id="CHEBI:58053"/>
        <dbReference type="ChEBI" id="CHEBI:58189"/>
        <dbReference type="EC" id="6.3.4.4"/>
    </reaction>
</comment>
<evidence type="ECO:0000256" key="7">
    <source>
        <dbReference type="ARBA" id="ARBA00023134"/>
    </source>
</evidence>
<feature type="binding site" evidence="8">
    <location>
        <begin position="444"/>
        <end position="446"/>
    </location>
    <ligand>
        <name>GTP</name>
        <dbReference type="ChEBI" id="CHEBI:37565"/>
    </ligand>
</feature>
<feature type="binding site" evidence="8">
    <location>
        <position position="160"/>
    </location>
    <ligand>
        <name>IMP</name>
        <dbReference type="ChEBI" id="CHEBI:58053"/>
        <note>ligand shared between dimeric partners</note>
    </ligand>
</feature>
<comment type="similarity">
    <text evidence="8 9">Belongs to the adenylosuccinate synthetase family.</text>
</comment>
<feature type="binding site" evidence="8">
    <location>
        <begin position="33"/>
        <end position="39"/>
    </location>
    <ligand>
        <name>GTP</name>
        <dbReference type="ChEBI" id="CHEBI:37565"/>
    </ligand>
</feature>
<dbReference type="InterPro" id="IPR042110">
    <property type="entry name" value="Adenylosuccinate_synth_dom2"/>
</dbReference>
<dbReference type="UniPathway" id="UPA00075">
    <property type="reaction ID" value="UER00335"/>
</dbReference>
<dbReference type="EC" id="6.3.4.4" evidence="8 9"/>
<dbReference type="Gene3D" id="1.10.300.10">
    <property type="entry name" value="Adenylosuccinate Synthetase, subunit A, domain 2"/>
    <property type="match status" value="1"/>
</dbReference>
<dbReference type="GO" id="GO:0005737">
    <property type="term" value="C:cytoplasm"/>
    <property type="evidence" value="ECO:0007669"/>
    <property type="project" value="UniProtKB-SubCell"/>
</dbReference>
<feature type="binding site" description="in other chain" evidence="8">
    <location>
        <position position="241"/>
    </location>
    <ligand>
        <name>IMP</name>
        <dbReference type="ChEBI" id="CHEBI:58053"/>
        <note>ligand shared between dimeric partners</note>
    </ligand>
</feature>
<gene>
    <name evidence="8" type="primary">purA</name>
    <name evidence="10" type="ORF">CXX69_05160</name>
</gene>
<organism evidence="10 11">
    <name type="scientific">Candidatus Thalassarchaeum betae</name>
    <dbReference type="NCBI Taxonomy" id="2599289"/>
    <lineage>
        <taxon>Archaea</taxon>
        <taxon>Methanobacteriati</taxon>
        <taxon>Thermoplasmatota</taxon>
        <taxon>Candidatus Poseidoniia</taxon>
        <taxon>Candidatus Poseidoniales</taxon>
        <taxon>Candidatus Thalassarchaeaceae</taxon>
        <taxon>Candidatus Thalassarchaeum</taxon>
    </lineage>
</organism>
<dbReference type="GO" id="GO:0000287">
    <property type="term" value="F:magnesium ion binding"/>
    <property type="evidence" value="ECO:0007669"/>
    <property type="project" value="UniProtKB-UniRule"/>
</dbReference>
<evidence type="ECO:0000256" key="6">
    <source>
        <dbReference type="ARBA" id="ARBA00022842"/>
    </source>
</evidence>
<evidence type="ECO:0000256" key="5">
    <source>
        <dbReference type="ARBA" id="ARBA00022755"/>
    </source>
</evidence>
<evidence type="ECO:0000256" key="2">
    <source>
        <dbReference type="ARBA" id="ARBA00022598"/>
    </source>
</evidence>
<name>A0A2V3HQ34_9ARCH</name>
<dbReference type="Proteomes" id="UP000248161">
    <property type="component" value="Unassembled WGS sequence"/>
</dbReference>
<feature type="binding site" description="in other chain" evidence="8">
    <location>
        <position position="256"/>
    </location>
    <ligand>
        <name>IMP</name>
        <dbReference type="ChEBI" id="CHEBI:58053"/>
        <note>ligand shared between dimeric partners</note>
    </ligand>
</feature>
<dbReference type="AlphaFoldDB" id="A0A2V3HQ34"/>